<evidence type="ECO:0000256" key="1">
    <source>
        <dbReference type="SAM" id="MobiDB-lite"/>
    </source>
</evidence>
<dbReference type="PANTHER" id="PTHR33490">
    <property type="entry name" value="BLR5614 PROTEIN-RELATED"/>
    <property type="match status" value="1"/>
</dbReference>
<dbReference type="PANTHER" id="PTHR33490:SF3">
    <property type="entry name" value="CONSERVED INTEGRAL MEMBRANE PROTEIN"/>
    <property type="match status" value="1"/>
</dbReference>
<dbReference type="Pfam" id="PF01841">
    <property type="entry name" value="Transglut_core"/>
    <property type="match status" value="1"/>
</dbReference>
<evidence type="ECO:0000313" key="5">
    <source>
        <dbReference type="Proteomes" id="UP001207654"/>
    </source>
</evidence>
<dbReference type="InterPro" id="IPR002931">
    <property type="entry name" value="Transglutaminase-like"/>
</dbReference>
<evidence type="ECO:0000313" key="4">
    <source>
        <dbReference type="EMBL" id="MCY1081425.1"/>
    </source>
</evidence>
<accession>A0ABT4AIE0</accession>
<sequence length="516" mass="56148">MRLPRKALLPMGAALLSLALVQCKKQEPETVTLGGPVARIEARQEQQAPAQQAQAPAAVSDVLKAPRPQGGEYMGLYLVDKKVGYVFNDLGPVPGQSGRMRSINELHFKAQVGARLSERLHREERVYESQPGGRLVAFTIEQRGDGGTQTLVGTVSPSGMSVVRKRPGMPDETVNLPPTAEVVEDADQVRVALLRQANVSGSALDGTDLGTYKVSTTVHPAEERLISGVKVKVGKAVSLSEKEKVPVTAWVAEDGRLLELEYGQTMKARAEPEDVAKRLDMVEVFGLTRVVLPKALPPEAQAIPGQVKLVMENLPEKFQRDTYRQTYQKQADGRALVTLSARAPEPKRLAPRPLADPEGGENLKSSIIVESDSPQIRELATQLVAGEKDAYTAAKKILGWVATNLKKDYGASADRATDVLRQRKGDCTEHSLLTVSLLRASGIPARRVDGVIYMVNQDGVPALYWHEWVEAFVGEWTQMDPTFNQVVADATHFGVGQEGNAEITPLIGTLKVVEVR</sequence>
<dbReference type="Proteomes" id="UP001207654">
    <property type="component" value="Unassembled WGS sequence"/>
</dbReference>
<dbReference type="SUPFAM" id="SSF54001">
    <property type="entry name" value="Cysteine proteinases"/>
    <property type="match status" value="1"/>
</dbReference>
<comment type="caution">
    <text evidence="4">The sequence shown here is derived from an EMBL/GenBank/DDBJ whole genome shotgun (WGS) entry which is preliminary data.</text>
</comment>
<evidence type="ECO:0000256" key="2">
    <source>
        <dbReference type="SAM" id="SignalP"/>
    </source>
</evidence>
<dbReference type="EMBL" id="JAPNKA010000001">
    <property type="protein sequence ID" value="MCY1081425.1"/>
    <property type="molecule type" value="Genomic_DNA"/>
</dbReference>
<protein>
    <submittedName>
        <fullName evidence="4">Transglutaminase-like domain-containing protein</fullName>
    </submittedName>
</protein>
<keyword evidence="2" id="KW-0732">Signal</keyword>
<feature type="chain" id="PRO_5045209622" evidence="2">
    <location>
        <begin position="20"/>
        <end position="516"/>
    </location>
</feature>
<dbReference type="RefSeq" id="WP_267540023.1">
    <property type="nucleotide sequence ID" value="NZ_JAPNKA010000001.1"/>
</dbReference>
<organism evidence="4 5">
    <name type="scientific">Archangium lansingense</name>
    <dbReference type="NCBI Taxonomy" id="2995310"/>
    <lineage>
        <taxon>Bacteria</taxon>
        <taxon>Pseudomonadati</taxon>
        <taxon>Myxococcota</taxon>
        <taxon>Myxococcia</taxon>
        <taxon>Myxococcales</taxon>
        <taxon>Cystobacterineae</taxon>
        <taxon>Archangiaceae</taxon>
        <taxon>Archangium</taxon>
    </lineage>
</organism>
<keyword evidence="5" id="KW-1185">Reference proteome</keyword>
<feature type="region of interest" description="Disordered" evidence="1">
    <location>
        <begin position="339"/>
        <end position="361"/>
    </location>
</feature>
<feature type="domain" description="Transglutaminase-like" evidence="3">
    <location>
        <begin position="419"/>
        <end position="483"/>
    </location>
</feature>
<proteinExistence type="predicted"/>
<dbReference type="Gene3D" id="3.10.620.30">
    <property type="match status" value="1"/>
</dbReference>
<dbReference type="SMART" id="SM00460">
    <property type="entry name" value="TGc"/>
    <property type="match status" value="1"/>
</dbReference>
<feature type="signal peptide" evidence="2">
    <location>
        <begin position="1"/>
        <end position="19"/>
    </location>
</feature>
<reference evidence="4 5" key="1">
    <citation type="submission" date="2022-11" db="EMBL/GenBank/DDBJ databases">
        <title>Minimal conservation of predation-associated metabolite biosynthetic gene clusters underscores biosynthetic potential of Myxococcota including descriptions for ten novel species: Archangium lansinium sp. nov., Myxococcus landrumus sp. nov., Nannocystis bai.</title>
        <authorList>
            <person name="Ahearne A."/>
            <person name="Stevens C."/>
            <person name="Phillips K."/>
        </authorList>
    </citation>
    <scope>NUCLEOTIDE SEQUENCE [LARGE SCALE GENOMIC DNA]</scope>
    <source>
        <strain evidence="4 5">MIWBW</strain>
    </source>
</reference>
<gene>
    <name evidence="4" type="ORF">OV287_43920</name>
</gene>
<name>A0ABT4AIE0_9BACT</name>
<evidence type="ECO:0000259" key="3">
    <source>
        <dbReference type="SMART" id="SM00460"/>
    </source>
</evidence>
<dbReference type="InterPro" id="IPR038765">
    <property type="entry name" value="Papain-like_cys_pep_sf"/>
</dbReference>